<accession>A0A1I8F8L9</accession>
<dbReference type="WBParaSite" id="maker-unitig_24729-snap-gene-0.1-mRNA-1">
    <property type="protein sequence ID" value="maker-unitig_24729-snap-gene-0.1-mRNA-1"/>
    <property type="gene ID" value="maker-unitig_24729-snap-gene-0.1"/>
</dbReference>
<reference evidence="3" key="1">
    <citation type="submission" date="2016-11" db="UniProtKB">
        <authorList>
            <consortium name="WormBaseParasite"/>
        </authorList>
    </citation>
    <scope>IDENTIFICATION</scope>
</reference>
<evidence type="ECO:0000313" key="2">
    <source>
        <dbReference type="Proteomes" id="UP000095280"/>
    </source>
</evidence>
<evidence type="ECO:0000313" key="3">
    <source>
        <dbReference type="WBParaSite" id="maker-unitig_24729-snap-gene-0.1-mRNA-1"/>
    </source>
</evidence>
<organism evidence="2 3">
    <name type="scientific">Macrostomum lignano</name>
    <dbReference type="NCBI Taxonomy" id="282301"/>
    <lineage>
        <taxon>Eukaryota</taxon>
        <taxon>Metazoa</taxon>
        <taxon>Spiralia</taxon>
        <taxon>Lophotrochozoa</taxon>
        <taxon>Platyhelminthes</taxon>
        <taxon>Rhabditophora</taxon>
        <taxon>Macrostomorpha</taxon>
        <taxon>Macrostomida</taxon>
        <taxon>Macrostomidae</taxon>
        <taxon>Macrostomum</taxon>
    </lineage>
</organism>
<sequence length="215" mass="23762">MSRRHRQELRRDSDLAFSLDNLSLLVEDVKRRIRRGDEAAVQQSSIQDEEFQRRLNGTEAATSQRWSTSDGCQSDAAVLTRVESLELHQREAGKVRLIGWIGFSRSSRESWRSSRLMESESGRLPDTAALKSLQLSDSSQSGQRPARHLHAIPVSMATITFLPASCCDSQGPTLRHVGWPEKNFEDVAGSGGSAGHGAARSLTVDSMLNIGSEMR</sequence>
<dbReference type="Proteomes" id="UP000095280">
    <property type="component" value="Unplaced"/>
</dbReference>
<name>A0A1I8F8L9_9PLAT</name>
<dbReference type="AlphaFoldDB" id="A0A1I8F8L9"/>
<proteinExistence type="predicted"/>
<keyword evidence="2" id="KW-1185">Reference proteome</keyword>
<feature type="region of interest" description="Disordered" evidence="1">
    <location>
        <begin position="37"/>
        <end position="69"/>
    </location>
</feature>
<feature type="compositionally biased region" description="Polar residues" evidence="1">
    <location>
        <begin position="59"/>
        <end position="69"/>
    </location>
</feature>
<evidence type="ECO:0000256" key="1">
    <source>
        <dbReference type="SAM" id="MobiDB-lite"/>
    </source>
</evidence>
<protein>
    <submittedName>
        <fullName evidence="3">Syntaxin-6_N domain-containing protein</fullName>
    </submittedName>
</protein>